<sequence>MAPGTRRPKLDDKLFKVKISSLPRLRELRDDLGYGTTGRPEDIAFKKVVRAHIEKFVSENNLPATEFKSWTTAAHQKGLVELTKNFLHAEGKGLEFWPDDPNSPNKRPLEYTRDCEQIQRLMVKLFYRTIVEYKRYTTTVTNELTQNIPASSGPPALGGHSVDKPIDLESMEPPTNAPRQSVDNDPFNGRSYDFGQFEPIPYNDMPDGLDAAYSAIQEAFELSTDRAPPQVSRNGIPGTRDASDTHNSVTQNSSGTDPYDVPNSPREAAPTTQNRDKRPAEQPESTEDSRRAQPLRQEQQNSGEESRQPISGPAPQKGKKRPRRPPGEKTRFSKRAKKPTRRPDFAGSDTADDLIPSRPSSSSDSESDSQERTQSRGNGATSKDAAHGSMPQNPDLQPGARAAGQSKSQDGGGRPRVRASTKKAPTSAHMNPPSQAGPSTGHGPVRNPINANTPNLAALAGRLVLDSQQTAALQASKITYSTNTNGIDILDWTPSDGQGIFQMSLAAVARDLGLGSNFQPLTIALETLGQNYVFDVPQQDEARFRGIKEQVLFRITQKHTRTPLTDGSKLRFDISICVKRE</sequence>
<reference evidence="1" key="1">
    <citation type="submission" date="2022-08" db="EMBL/GenBank/DDBJ databases">
        <title>Genome Sequence of Fusarium decemcellulare.</title>
        <authorList>
            <person name="Buettner E."/>
        </authorList>
    </citation>
    <scope>NUCLEOTIDE SEQUENCE</scope>
    <source>
        <strain evidence="1">Babe19</strain>
    </source>
</reference>
<evidence type="ECO:0000313" key="2">
    <source>
        <dbReference type="Proteomes" id="UP001148629"/>
    </source>
</evidence>
<evidence type="ECO:0000313" key="1">
    <source>
        <dbReference type="EMBL" id="KAJ3534661.1"/>
    </source>
</evidence>
<keyword evidence="2" id="KW-1185">Reference proteome</keyword>
<comment type="caution">
    <text evidence="1">The sequence shown here is derived from an EMBL/GenBank/DDBJ whole genome shotgun (WGS) entry which is preliminary data.</text>
</comment>
<dbReference type="Proteomes" id="UP001148629">
    <property type="component" value="Unassembled WGS sequence"/>
</dbReference>
<proteinExistence type="predicted"/>
<organism evidence="1 2">
    <name type="scientific">Fusarium decemcellulare</name>
    <dbReference type="NCBI Taxonomy" id="57161"/>
    <lineage>
        <taxon>Eukaryota</taxon>
        <taxon>Fungi</taxon>
        <taxon>Dikarya</taxon>
        <taxon>Ascomycota</taxon>
        <taxon>Pezizomycotina</taxon>
        <taxon>Sordariomycetes</taxon>
        <taxon>Hypocreomycetidae</taxon>
        <taxon>Hypocreales</taxon>
        <taxon>Nectriaceae</taxon>
        <taxon>Fusarium</taxon>
        <taxon>Fusarium decemcellulare species complex</taxon>
    </lineage>
</organism>
<protein>
    <submittedName>
        <fullName evidence="1">Uncharacterized protein</fullName>
    </submittedName>
</protein>
<name>A0ACC1S937_9HYPO</name>
<accession>A0ACC1S937</accession>
<gene>
    <name evidence="1" type="ORF">NM208_g7447</name>
</gene>
<dbReference type="EMBL" id="JANRMS010000767">
    <property type="protein sequence ID" value="KAJ3534661.1"/>
    <property type="molecule type" value="Genomic_DNA"/>
</dbReference>